<comment type="caution">
    <text evidence="10">The sequence shown here is derived from an EMBL/GenBank/DDBJ whole genome shotgun (WGS) entry which is preliminary data.</text>
</comment>
<keyword evidence="11" id="KW-1185">Reference proteome</keyword>
<feature type="domain" description="Isopropylmalate dehydrogenase-like" evidence="9">
    <location>
        <begin position="1"/>
        <end position="127"/>
    </location>
</feature>
<dbReference type="InterPro" id="IPR024084">
    <property type="entry name" value="IsoPropMal-DH-like_dom"/>
</dbReference>
<evidence type="ECO:0000256" key="1">
    <source>
        <dbReference type="ARBA" id="ARBA00007769"/>
    </source>
</evidence>
<organism evidence="10 11">
    <name type="scientific">Blastomyces silverae</name>
    <dbReference type="NCBI Taxonomy" id="2060906"/>
    <lineage>
        <taxon>Eukaryota</taxon>
        <taxon>Fungi</taxon>
        <taxon>Dikarya</taxon>
        <taxon>Ascomycota</taxon>
        <taxon>Pezizomycotina</taxon>
        <taxon>Eurotiomycetes</taxon>
        <taxon>Eurotiomycetidae</taxon>
        <taxon>Onygenales</taxon>
        <taxon>Ajellomycetaceae</taxon>
        <taxon>Blastomyces</taxon>
    </lineage>
</organism>
<dbReference type="GO" id="GO:0009098">
    <property type="term" value="P:L-leucine biosynthetic process"/>
    <property type="evidence" value="ECO:0007669"/>
    <property type="project" value="UniProtKB-KW"/>
</dbReference>
<evidence type="ECO:0000256" key="3">
    <source>
        <dbReference type="ARBA" id="ARBA00022605"/>
    </source>
</evidence>
<reference evidence="11" key="1">
    <citation type="journal article" date="2015" name="PLoS Genet.">
        <title>The dynamic genome and transcriptome of the human fungal pathogen Blastomyces and close relative Emmonsia.</title>
        <authorList>
            <person name="Munoz J.F."/>
            <person name="Gauthier G.M."/>
            <person name="Desjardins C.A."/>
            <person name="Gallo J.E."/>
            <person name="Holder J."/>
            <person name="Sullivan T.D."/>
            <person name="Marty A.J."/>
            <person name="Carmen J.C."/>
            <person name="Chen Z."/>
            <person name="Ding L."/>
            <person name="Gujja S."/>
            <person name="Magrini V."/>
            <person name="Misas E."/>
            <person name="Mitreva M."/>
            <person name="Priest M."/>
            <person name="Saif S."/>
            <person name="Whiston E.A."/>
            <person name="Young S."/>
            <person name="Zeng Q."/>
            <person name="Goldman W.E."/>
            <person name="Mardis E.R."/>
            <person name="Taylor J.W."/>
            <person name="McEwen J.G."/>
            <person name="Clay O.K."/>
            <person name="Klein B.S."/>
            <person name="Cuomo C.A."/>
        </authorList>
    </citation>
    <scope>NUCLEOTIDE SEQUENCE [LARGE SCALE GENOMIC DNA]</scope>
    <source>
        <strain evidence="11">UAMH 139</strain>
    </source>
</reference>
<keyword evidence="6" id="KW-0560">Oxidoreductase</keyword>
<evidence type="ECO:0000256" key="7">
    <source>
        <dbReference type="ARBA" id="ARBA00023027"/>
    </source>
</evidence>
<evidence type="ECO:0000256" key="5">
    <source>
        <dbReference type="ARBA" id="ARBA00022842"/>
    </source>
</evidence>
<keyword evidence="8" id="KW-0100">Branched-chain amino acid biosynthesis</keyword>
<dbReference type="OrthoDB" id="419183at2759"/>
<evidence type="ECO:0000256" key="6">
    <source>
        <dbReference type="ARBA" id="ARBA00023002"/>
    </source>
</evidence>
<dbReference type="AlphaFoldDB" id="A0A0H1BMG8"/>
<proteinExistence type="inferred from homology"/>
<evidence type="ECO:0000256" key="8">
    <source>
        <dbReference type="ARBA" id="ARBA00023304"/>
    </source>
</evidence>
<evidence type="ECO:0000259" key="9">
    <source>
        <dbReference type="SMART" id="SM01329"/>
    </source>
</evidence>
<evidence type="ECO:0000256" key="2">
    <source>
        <dbReference type="ARBA" id="ARBA00022430"/>
    </source>
</evidence>
<dbReference type="STRING" id="2060906.A0A0H1BMG8"/>
<keyword evidence="3" id="KW-0028">Amino-acid biosynthesis</keyword>
<dbReference type="InterPro" id="IPR004429">
    <property type="entry name" value="Isopropylmalate_DH"/>
</dbReference>
<keyword evidence="2" id="KW-0432">Leucine biosynthesis</keyword>
<dbReference type="SUPFAM" id="SSF53659">
    <property type="entry name" value="Isocitrate/Isopropylmalate dehydrogenase-like"/>
    <property type="match status" value="1"/>
</dbReference>
<dbReference type="PANTHER" id="PTHR42979">
    <property type="entry name" value="3-ISOPROPYLMALATE DEHYDROGENASE"/>
    <property type="match status" value="1"/>
</dbReference>
<dbReference type="EMBL" id="LDEV01002092">
    <property type="protein sequence ID" value="KLJ10311.1"/>
    <property type="molecule type" value="Genomic_DNA"/>
</dbReference>
<dbReference type="PANTHER" id="PTHR42979:SF1">
    <property type="entry name" value="3-ISOPROPYLMALATE DEHYDROGENASE"/>
    <property type="match status" value="1"/>
</dbReference>
<sequence>MDKEFPTVKYGHHLIDSAAMLMVKDPRKLNGIIVTSNLFGDIISDEASSKVNGIYEPIHGSAPDIAGKGIVNPVAAILSMAMMLQYSLNRPAEAKAIETAVRNVIEAGVRTGDIGGKATTQQVGDAVAAELEKIL</sequence>
<dbReference type="SMART" id="SM01329">
    <property type="entry name" value="Iso_dh"/>
    <property type="match status" value="1"/>
</dbReference>
<evidence type="ECO:0000313" key="10">
    <source>
        <dbReference type="EMBL" id="KLJ10311.1"/>
    </source>
</evidence>
<comment type="similarity">
    <text evidence="1">Belongs to the isocitrate and isopropylmalate dehydrogenases family.</text>
</comment>
<keyword evidence="7" id="KW-0520">NAD</keyword>
<dbReference type="GO" id="GO:0005829">
    <property type="term" value="C:cytosol"/>
    <property type="evidence" value="ECO:0007669"/>
    <property type="project" value="TreeGrafter"/>
</dbReference>
<dbReference type="Proteomes" id="UP000053573">
    <property type="component" value="Unassembled WGS sequence"/>
</dbReference>
<keyword evidence="4" id="KW-0479">Metal-binding</keyword>
<dbReference type="GO" id="GO:0003862">
    <property type="term" value="F:3-isopropylmalate dehydrogenase activity"/>
    <property type="evidence" value="ECO:0007669"/>
    <property type="project" value="InterPro"/>
</dbReference>
<evidence type="ECO:0000313" key="11">
    <source>
        <dbReference type="Proteomes" id="UP000053573"/>
    </source>
</evidence>
<dbReference type="GO" id="GO:0046872">
    <property type="term" value="F:metal ion binding"/>
    <property type="evidence" value="ECO:0007669"/>
    <property type="project" value="UniProtKB-KW"/>
</dbReference>
<gene>
    <name evidence="10" type="ORF">EMPG_14309</name>
</gene>
<protein>
    <submittedName>
        <fullName evidence="10">3-isopropylmalate dehydrogenase</fullName>
    </submittedName>
</protein>
<keyword evidence="5" id="KW-0460">Magnesium</keyword>
<accession>A0A0H1BMG8</accession>
<name>A0A0H1BMG8_9EURO</name>
<dbReference type="Pfam" id="PF00180">
    <property type="entry name" value="Iso_dh"/>
    <property type="match status" value="1"/>
</dbReference>
<dbReference type="Gene3D" id="3.40.718.10">
    <property type="entry name" value="Isopropylmalate Dehydrogenase"/>
    <property type="match status" value="1"/>
</dbReference>
<evidence type="ECO:0000256" key="4">
    <source>
        <dbReference type="ARBA" id="ARBA00022723"/>
    </source>
</evidence>